<reference evidence="3 4" key="1">
    <citation type="journal article" date="2015" name="Stand. Genomic Sci.">
        <title>Genomic Encyclopedia of Bacterial and Archaeal Type Strains, Phase III: the genomes of soil and plant-associated and newly described type strains.</title>
        <authorList>
            <person name="Whitman W.B."/>
            <person name="Woyke T."/>
            <person name="Klenk H.P."/>
            <person name="Zhou Y."/>
            <person name="Lilburn T.G."/>
            <person name="Beck B.J."/>
            <person name="De Vos P."/>
            <person name="Vandamme P."/>
            <person name="Eisen J.A."/>
            <person name="Garrity G."/>
            <person name="Hugenholtz P."/>
            <person name="Kyrpides N.C."/>
        </authorList>
    </citation>
    <scope>NUCLEOTIDE SEQUENCE [LARGE SCALE GENOMIC DNA]</scope>
    <source>
        <strain evidence="3 4">AC4r</strain>
    </source>
</reference>
<dbReference type="Pfam" id="PF00248">
    <property type="entry name" value="Aldo_ket_red"/>
    <property type="match status" value="1"/>
</dbReference>
<dbReference type="AlphaFoldDB" id="A0A4Q7TGF4"/>
<dbReference type="GO" id="GO:0005737">
    <property type="term" value="C:cytoplasm"/>
    <property type="evidence" value="ECO:0007669"/>
    <property type="project" value="TreeGrafter"/>
</dbReference>
<dbReference type="Gene3D" id="3.20.20.100">
    <property type="entry name" value="NADP-dependent oxidoreductase domain"/>
    <property type="match status" value="1"/>
</dbReference>
<evidence type="ECO:0000313" key="3">
    <source>
        <dbReference type="EMBL" id="RZT59544.1"/>
    </source>
</evidence>
<sequence>MVAAAVEAGAVALDTARAYASVEDDAVGERLTADARSLRDVLPVVTEAGQYRVSTSSRFTDGSASRLRADALRSAQILGAPPELLLLHRADRIDDLDESVRTLAALRDEGVVRAIGLSNTSVELIDQTAAVTRIDTVQNRLGLGVNSFAECHRCPAIGIDFFAYAPFGGPVQRRSSRACFASQPSPSHGASRCTDSGSRACSIPCRTCGRSPARRLPRRLGFARRAPDTVELAGSSCSCAAYVAPIELAGVSEGGLRLAMRCSC</sequence>
<protein>
    <submittedName>
        <fullName evidence="3">Aldo/keto reductase family protein</fullName>
    </submittedName>
</protein>
<evidence type="ECO:0000313" key="4">
    <source>
        <dbReference type="Proteomes" id="UP000292408"/>
    </source>
</evidence>
<name>A0A4Q7TGF4_9MICO</name>
<organism evidence="3 4">
    <name type="scientific">Microcella alkaliphila</name>
    <dbReference type="NCBI Taxonomy" id="279828"/>
    <lineage>
        <taxon>Bacteria</taxon>
        <taxon>Bacillati</taxon>
        <taxon>Actinomycetota</taxon>
        <taxon>Actinomycetes</taxon>
        <taxon>Micrococcales</taxon>
        <taxon>Microbacteriaceae</taxon>
        <taxon>Microcella</taxon>
    </lineage>
</organism>
<dbReference type="EMBL" id="SGXT01000015">
    <property type="protein sequence ID" value="RZT59544.1"/>
    <property type="molecule type" value="Genomic_DNA"/>
</dbReference>
<dbReference type="PANTHER" id="PTHR43625">
    <property type="entry name" value="AFLATOXIN B1 ALDEHYDE REDUCTASE"/>
    <property type="match status" value="1"/>
</dbReference>
<proteinExistence type="predicted"/>
<accession>A0A4Q7TGF4</accession>
<dbReference type="SUPFAM" id="SSF51430">
    <property type="entry name" value="NAD(P)-linked oxidoreductase"/>
    <property type="match status" value="1"/>
</dbReference>
<keyword evidence="4" id="KW-1185">Reference proteome</keyword>
<dbReference type="OrthoDB" id="9768793at2"/>
<dbReference type="Proteomes" id="UP000292408">
    <property type="component" value="Unassembled WGS sequence"/>
</dbReference>
<dbReference type="PANTHER" id="PTHR43625:SF40">
    <property type="entry name" value="ALDO-KETO REDUCTASE YAKC [NADP(+)]"/>
    <property type="match status" value="1"/>
</dbReference>
<dbReference type="InterPro" id="IPR050791">
    <property type="entry name" value="Aldo-Keto_reductase"/>
</dbReference>
<evidence type="ECO:0000259" key="2">
    <source>
        <dbReference type="Pfam" id="PF00248"/>
    </source>
</evidence>
<dbReference type="InterPro" id="IPR036812">
    <property type="entry name" value="NAD(P)_OxRdtase_dom_sf"/>
</dbReference>
<dbReference type="GO" id="GO:0016491">
    <property type="term" value="F:oxidoreductase activity"/>
    <property type="evidence" value="ECO:0007669"/>
    <property type="project" value="UniProtKB-KW"/>
</dbReference>
<feature type="domain" description="NADP-dependent oxidoreductase" evidence="2">
    <location>
        <begin position="1"/>
        <end position="171"/>
    </location>
</feature>
<keyword evidence="1" id="KW-0560">Oxidoreductase</keyword>
<evidence type="ECO:0000256" key="1">
    <source>
        <dbReference type="ARBA" id="ARBA00023002"/>
    </source>
</evidence>
<dbReference type="InterPro" id="IPR023210">
    <property type="entry name" value="NADP_OxRdtase_dom"/>
</dbReference>
<comment type="caution">
    <text evidence="3">The sequence shown here is derived from an EMBL/GenBank/DDBJ whole genome shotgun (WGS) entry which is preliminary data.</text>
</comment>
<gene>
    <name evidence="3" type="ORF">EV140_1524</name>
</gene>